<dbReference type="InterPro" id="IPR036265">
    <property type="entry name" value="HIT-like_sf"/>
</dbReference>
<dbReference type="GO" id="GO:0005524">
    <property type="term" value="F:ATP binding"/>
    <property type="evidence" value="ECO:0007669"/>
    <property type="project" value="InterPro"/>
</dbReference>
<dbReference type="AlphaFoldDB" id="A0A2V1AZM1"/>
<gene>
    <name evidence="4" type="ORF">CXQ85_003072</name>
</gene>
<organism evidence="4 5">
    <name type="scientific">Candidozyma haemuli</name>
    <dbReference type="NCBI Taxonomy" id="45357"/>
    <lineage>
        <taxon>Eukaryota</taxon>
        <taxon>Fungi</taxon>
        <taxon>Dikarya</taxon>
        <taxon>Ascomycota</taxon>
        <taxon>Saccharomycotina</taxon>
        <taxon>Pichiomycetes</taxon>
        <taxon>Metschnikowiaceae</taxon>
        <taxon>Candidozyma</taxon>
    </lineage>
</organism>
<feature type="compositionally biased region" description="Polar residues" evidence="1">
    <location>
        <begin position="385"/>
        <end position="403"/>
    </location>
</feature>
<dbReference type="Pfam" id="PF19327">
    <property type="entry name" value="Ap4A_phos_N"/>
    <property type="match status" value="1"/>
</dbReference>
<evidence type="ECO:0000259" key="3">
    <source>
        <dbReference type="Pfam" id="PF19327"/>
    </source>
</evidence>
<dbReference type="PANTHER" id="PTHR38420">
    <property type="entry name" value="AP-4-A PHOSPHORYLASE II"/>
    <property type="match status" value="1"/>
</dbReference>
<dbReference type="Pfam" id="PF09830">
    <property type="entry name" value="ATP_transf"/>
    <property type="match status" value="1"/>
</dbReference>
<dbReference type="InterPro" id="IPR043171">
    <property type="entry name" value="Ap4A_phos1/2-like"/>
</dbReference>
<dbReference type="EMBL" id="PKFO01000010">
    <property type="protein sequence ID" value="PVH23338.1"/>
    <property type="molecule type" value="Genomic_DNA"/>
</dbReference>
<comment type="caution">
    <text evidence="4">The sequence shown here is derived from an EMBL/GenBank/DDBJ whole genome shotgun (WGS) entry which is preliminary data.</text>
</comment>
<feature type="compositionally biased region" description="Low complexity" evidence="1">
    <location>
        <begin position="82"/>
        <end position="91"/>
    </location>
</feature>
<keyword evidence="5" id="KW-1185">Reference proteome</keyword>
<evidence type="ECO:0000256" key="1">
    <source>
        <dbReference type="SAM" id="MobiDB-lite"/>
    </source>
</evidence>
<proteinExistence type="predicted"/>
<accession>A0A2V1AZM1</accession>
<feature type="compositionally biased region" description="Polar residues" evidence="1">
    <location>
        <begin position="277"/>
        <end position="287"/>
    </location>
</feature>
<dbReference type="GeneID" id="37008403"/>
<dbReference type="PANTHER" id="PTHR38420:SF1">
    <property type="entry name" value="PUTATIVE (AFU_ORTHOLOGUE AFUA_5G14690)-RELATED"/>
    <property type="match status" value="1"/>
</dbReference>
<dbReference type="OrthoDB" id="10267950at2759"/>
<dbReference type="InterPro" id="IPR045759">
    <property type="entry name" value="Ap4A_phos1/2_N"/>
</dbReference>
<dbReference type="InterPro" id="IPR019200">
    <property type="entry name" value="ATP_adenylylTrfase_C"/>
</dbReference>
<dbReference type="SUPFAM" id="SSF54197">
    <property type="entry name" value="HIT-like"/>
    <property type="match status" value="1"/>
</dbReference>
<dbReference type="GO" id="GO:0003877">
    <property type="term" value="F:ATP:ADP adenylyltransferase activity"/>
    <property type="evidence" value="ECO:0007669"/>
    <property type="project" value="InterPro"/>
</dbReference>
<evidence type="ECO:0000259" key="2">
    <source>
        <dbReference type="Pfam" id="PF09830"/>
    </source>
</evidence>
<dbReference type="STRING" id="45357.A0A2V1AZM1"/>
<feature type="region of interest" description="Disordered" evidence="1">
    <location>
        <begin position="306"/>
        <end position="325"/>
    </location>
</feature>
<name>A0A2V1AZM1_9ASCO</name>
<feature type="compositionally biased region" description="Polar residues" evidence="1">
    <location>
        <begin position="68"/>
        <end position="81"/>
    </location>
</feature>
<reference evidence="4 5" key="1">
    <citation type="submission" date="2017-12" db="EMBL/GenBank/DDBJ databases">
        <title>Genome Sequence of a Multidrug-Resistant Candida haemulonii Isolate from a Patient with Chronic Leg Ulcers in Israel.</title>
        <authorList>
            <person name="Chow N.A."/>
            <person name="Gade L."/>
            <person name="Batra D."/>
            <person name="Rowe L.A."/>
            <person name="Ben-Ami R."/>
            <person name="Loparev V.N."/>
            <person name="Litvintseva A.P."/>
        </authorList>
    </citation>
    <scope>NUCLEOTIDE SEQUENCE [LARGE SCALE GENOMIC DNA]</scope>
    <source>
        <strain evidence="4 5">B11899</strain>
    </source>
</reference>
<feature type="region of interest" description="Disordered" evidence="1">
    <location>
        <begin position="67"/>
        <end position="91"/>
    </location>
</feature>
<dbReference type="InterPro" id="IPR009163">
    <property type="entry name" value="Ap4A_phos1/2"/>
</dbReference>
<feature type="region of interest" description="Disordered" evidence="1">
    <location>
        <begin position="1"/>
        <end position="21"/>
    </location>
</feature>
<dbReference type="Gene3D" id="3.30.428.70">
    <property type="match status" value="1"/>
</dbReference>
<feature type="region of interest" description="Disordered" evidence="1">
    <location>
        <begin position="458"/>
        <end position="477"/>
    </location>
</feature>
<feature type="domain" description="Ap4A phosphorylase 1/2 N-terminal" evidence="3">
    <location>
        <begin position="504"/>
        <end position="643"/>
    </location>
</feature>
<dbReference type="Proteomes" id="UP000244309">
    <property type="component" value="Unassembled WGS sequence"/>
</dbReference>
<dbReference type="VEuPathDB" id="FungiDB:CXQ85_003072"/>
<evidence type="ECO:0000313" key="5">
    <source>
        <dbReference type="Proteomes" id="UP000244309"/>
    </source>
</evidence>
<feature type="domain" description="ATP adenylyltransferase C-terminal" evidence="2">
    <location>
        <begin position="671"/>
        <end position="777"/>
    </location>
</feature>
<dbReference type="GO" id="GO:0009117">
    <property type="term" value="P:nucleotide metabolic process"/>
    <property type="evidence" value="ECO:0007669"/>
    <property type="project" value="InterPro"/>
</dbReference>
<feature type="region of interest" description="Disordered" evidence="1">
    <location>
        <begin position="371"/>
        <end position="403"/>
    </location>
</feature>
<sequence length="789" mass="87602">MGMFQSPGPVTEETPSAASNDLQDKQQYVASTLNTPEMVPDDLFSFSNEDDFSNEPTKVEFHFPLNVKQGTTNSDNGNCQTPSNPNKSNLNSPIRFHKNHISSEPNTTPRFFLTEETILGSDNVPDAVIDLDNIMKMSYQNDQEKVSDSHVVDRHHLASPLQNMSTRVGRNSSFPYSSYPSRLVQDCKDDAIEEESDDKVQHLRHRGVDGALIDDIEILSDGMPTGSNPEAKNVDDSTPTNEGCLSNIESPELFTQSSTPSSIDHDYRSKVSMPIGDNNSPRENSLASEGIHIPCSDRCHANYKSSQRTVKGHASGPNREVSPPLTLSNHLRSPIVEAPCQISSQHQEYKKSFLAVSPSAPSVGRRHLVKKPATGGRMHSERCNKTNPTTQNRGSSTRQIETRCASSSDEIKDASHSETFPPNDHLVLEKISDSVHGQSVGIPKDGTFPVRGSELAQPIRHTQTERSSDNSAVSKRRMDSTDFVGTLKTKFRNATKHKHVTFLGDAAQYETVIEESNDAVYHFHLTLLPSLEHRPEKGNQNQNPFSQPEPELTVCESYGEPSELRIVLNKYPVVENHFLMVTKEFQSQNTPLSASQLFAIYNMLDVLKRTDEGSDWFSFYNCGPHSGASQPHKHVQFMTLPKGHKNFSSELVKQSGNFSPDHSNDPLQDQNIPFAHFVAAVPKLADITSDSLAMIFSSLLQRTLTVLSQEGIHDVSYNVCFTTTHMMMVPRSNSKFDELVGINSCGYMGLILCKNSQILDTVKDNGILSILTNVSCPTHFGRTSDEYDY</sequence>
<protein>
    <submittedName>
        <fullName evidence="4">Uncharacterized protein</fullName>
    </submittedName>
</protein>
<feature type="region of interest" description="Disordered" evidence="1">
    <location>
        <begin position="222"/>
        <end position="287"/>
    </location>
</feature>
<dbReference type="RefSeq" id="XP_025344278.1">
    <property type="nucleotide sequence ID" value="XM_025486728.1"/>
</dbReference>
<evidence type="ECO:0000313" key="4">
    <source>
        <dbReference type="EMBL" id="PVH23338.1"/>
    </source>
</evidence>
<feature type="compositionally biased region" description="Polar residues" evidence="1">
    <location>
        <begin position="225"/>
        <end position="262"/>
    </location>
</feature>